<organism evidence="1 2">
    <name type="scientific">Comamonas piscis</name>
    <dbReference type="NCBI Taxonomy" id="1562974"/>
    <lineage>
        <taxon>Bacteria</taxon>
        <taxon>Pseudomonadati</taxon>
        <taxon>Pseudomonadota</taxon>
        <taxon>Betaproteobacteria</taxon>
        <taxon>Burkholderiales</taxon>
        <taxon>Comamonadaceae</taxon>
        <taxon>Comamonas</taxon>
    </lineage>
</organism>
<dbReference type="RefSeq" id="WP_182327017.1">
    <property type="nucleotide sequence ID" value="NZ_CP058554.1"/>
</dbReference>
<reference evidence="1 2" key="1">
    <citation type="journal article" date="2020" name="G3 (Bethesda)">
        <title>CeMbio - The Caenorhabditis elegans Microbiome Resource.</title>
        <authorList>
            <person name="Dirksen P."/>
            <person name="Assie A."/>
            <person name="Zimmermann J."/>
            <person name="Zhang F."/>
            <person name="Tietje A.M."/>
            <person name="Marsh S.A."/>
            <person name="Felix M.A."/>
            <person name="Shapira M."/>
            <person name="Kaleta C."/>
            <person name="Schulenburg H."/>
            <person name="Samuel B."/>
        </authorList>
    </citation>
    <scope>NUCLEOTIDE SEQUENCE [LARGE SCALE GENOMIC DNA]</scope>
    <source>
        <strain evidence="1 2">BIGb0172</strain>
    </source>
</reference>
<keyword evidence="2" id="KW-1185">Reference proteome</keyword>
<dbReference type="Proteomes" id="UP000515240">
    <property type="component" value="Chromosome"/>
</dbReference>
<protein>
    <submittedName>
        <fullName evidence="1">Uncharacterized protein</fullName>
    </submittedName>
</protein>
<dbReference type="AlphaFoldDB" id="A0A7G5EF27"/>
<gene>
    <name evidence="1" type="ORF">HS961_06970</name>
</gene>
<sequence>MGTVFKHVADAALRSVANEICQQCERPEMPVYGYAGTLVDPHLAANVALAQEEPEVCYLCASCIQSGNVRRSNRHDVAQTVHSLAKDPESAWQAFNQLPGIPLFLQGCFDWPFCCDSWCEFSGSPLNFLHLLATQQSHQYWEKGIGKQPRPFANQGPPESLREISLFACRSCPACYYTDQFS</sequence>
<name>A0A7G5EF27_9BURK</name>
<evidence type="ECO:0000313" key="2">
    <source>
        <dbReference type="Proteomes" id="UP000515240"/>
    </source>
</evidence>
<dbReference type="KEGG" id="cpis:HS961_06970"/>
<proteinExistence type="predicted"/>
<evidence type="ECO:0000313" key="1">
    <source>
        <dbReference type="EMBL" id="QMV72602.1"/>
    </source>
</evidence>
<dbReference type="EMBL" id="CP058554">
    <property type="protein sequence ID" value="QMV72602.1"/>
    <property type="molecule type" value="Genomic_DNA"/>
</dbReference>
<accession>A0A7G5EF27</accession>